<reference evidence="3 4" key="1">
    <citation type="submission" date="2024-01" db="EMBL/GenBank/DDBJ databases">
        <title>the genome sequence of strain Microbacterium schleiferi NBRC 15075.</title>
        <authorList>
            <person name="Ding Y."/>
            <person name="Zhang G."/>
        </authorList>
    </citation>
    <scope>NUCLEOTIDE SEQUENCE [LARGE SCALE GENOMIC DNA]</scope>
    <source>
        <strain evidence="3 4">NBRC 15075</strain>
    </source>
</reference>
<keyword evidence="4" id="KW-1185">Reference proteome</keyword>
<dbReference type="Proteomes" id="UP001351900">
    <property type="component" value="Unassembled WGS sequence"/>
</dbReference>
<evidence type="ECO:0000256" key="1">
    <source>
        <dbReference type="ARBA" id="ARBA00006817"/>
    </source>
</evidence>
<evidence type="ECO:0000259" key="2">
    <source>
        <dbReference type="Pfam" id="PF08327"/>
    </source>
</evidence>
<sequence length="160" mass="18009">MTDQHIPTTGSEPEADRTVVVERLVSAPREVVFEAFTSVDHLSAWWGPDGFTTSTREFEFREGGEWIFTMHGPDGTDYAEWIRWREIVTPERIVLLHGEYAGDPNAFDSVFTFDEVGAQTRITLSTVFPTKQLRDTAVEEYHAIEGGAQTLGHLATYVEA</sequence>
<comment type="similarity">
    <text evidence="1">Belongs to the AHA1 family.</text>
</comment>
<protein>
    <submittedName>
        <fullName evidence="3">SRPBCC family protein</fullName>
    </submittedName>
</protein>
<dbReference type="EMBL" id="JAZHOV010000003">
    <property type="protein sequence ID" value="MEF2254690.1"/>
    <property type="molecule type" value="Genomic_DNA"/>
</dbReference>
<gene>
    <name evidence="3" type="ORF">V2V91_05995</name>
</gene>
<dbReference type="Gene3D" id="3.30.530.20">
    <property type="match status" value="1"/>
</dbReference>
<feature type="domain" description="Activator of Hsp90 ATPase homologue 1/2-like C-terminal" evidence="2">
    <location>
        <begin position="27"/>
        <end position="159"/>
    </location>
</feature>
<evidence type="ECO:0000313" key="3">
    <source>
        <dbReference type="EMBL" id="MEF2254690.1"/>
    </source>
</evidence>
<accession>A0ABU7V4Y5</accession>
<dbReference type="InterPro" id="IPR013538">
    <property type="entry name" value="ASHA1/2-like_C"/>
</dbReference>
<comment type="caution">
    <text evidence="3">The sequence shown here is derived from an EMBL/GenBank/DDBJ whole genome shotgun (WGS) entry which is preliminary data.</text>
</comment>
<name>A0ABU7V4Y5_9MICO</name>
<dbReference type="InterPro" id="IPR023393">
    <property type="entry name" value="START-like_dom_sf"/>
</dbReference>
<dbReference type="Pfam" id="PF08327">
    <property type="entry name" value="AHSA1"/>
    <property type="match status" value="1"/>
</dbReference>
<proteinExistence type="inferred from homology"/>
<evidence type="ECO:0000313" key="4">
    <source>
        <dbReference type="Proteomes" id="UP001351900"/>
    </source>
</evidence>
<dbReference type="RefSeq" id="WP_331791182.1">
    <property type="nucleotide sequence ID" value="NZ_BAAAUO010000002.1"/>
</dbReference>
<dbReference type="CDD" id="cd08894">
    <property type="entry name" value="SRPBCC_CalC_Aha1-like_1"/>
    <property type="match status" value="1"/>
</dbReference>
<organism evidence="3 4">
    <name type="scientific">Microbacterium schleiferi</name>
    <dbReference type="NCBI Taxonomy" id="69362"/>
    <lineage>
        <taxon>Bacteria</taxon>
        <taxon>Bacillati</taxon>
        <taxon>Actinomycetota</taxon>
        <taxon>Actinomycetes</taxon>
        <taxon>Micrococcales</taxon>
        <taxon>Microbacteriaceae</taxon>
        <taxon>Microbacterium</taxon>
    </lineage>
</organism>
<dbReference type="SUPFAM" id="SSF55961">
    <property type="entry name" value="Bet v1-like"/>
    <property type="match status" value="1"/>
</dbReference>